<dbReference type="OrthoDB" id="7160947at2"/>
<dbReference type="EMBL" id="VCDI01000001">
    <property type="protein sequence ID" value="TLU74493.1"/>
    <property type="molecule type" value="Genomic_DNA"/>
</dbReference>
<dbReference type="PIRSF" id="PIRSF032064">
    <property type="entry name" value="UCP032064"/>
    <property type="match status" value="1"/>
</dbReference>
<sequence length="149" mass="15924">MTKDQRFVYGPRALGALLPAIVKPALHSRNAASAQLVADWDAIVGPAHAATTRPRRLSAGTLTLACAGPVALELQHVADLLIGRINTHYGRQLVSRLRFIQDDTALADRTPPRPLPVPAQAVDIPDLPDGPLRDALASLGGRIAQRGRR</sequence>
<gene>
    <name evidence="1" type="ORF">FE263_04795</name>
</gene>
<name>A0A5R9JCK5_9PROT</name>
<accession>A0A5R9JCK5</accession>
<dbReference type="Pfam" id="PF05258">
    <property type="entry name" value="DciA"/>
    <property type="match status" value="1"/>
</dbReference>
<organism evidence="1 2">
    <name type="scientific">Lichenicoccus roseus</name>
    <dbReference type="NCBI Taxonomy" id="2683649"/>
    <lineage>
        <taxon>Bacteria</taxon>
        <taxon>Pseudomonadati</taxon>
        <taxon>Pseudomonadota</taxon>
        <taxon>Alphaproteobacteria</taxon>
        <taxon>Acetobacterales</taxon>
        <taxon>Acetobacteraceae</taxon>
        <taxon>Lichenicoccus</taxon>
    </lineage>
</organism>
<dbReference type="RefSeq" id="WP_138324742.1">
    <property type="nucleotide sequence ID" value="NZ_VCDI01000001.1"/>
</dbReference>
<comment type="caution">
    <text evidence="1">The sequence shown here is derived from an EMBL/GenBank/DDBJ whole genome shotgun (WGS) entry which is preliminary data.</text>
</comment>
<keyword evidence="2" id="KW-1185">Reference proteome</keyword>
<evidence type="ECO:0000313" key="1">
    <source>
        <dbReference type="EMBL" id="TLU74493.1"/>
    </source>
</evidence>
<dbReference type="PANTHER" id="PTHR36456:SF1">
    <property type="entry name" value="UPF0232 PROTEIN SCO3875"/>
    <property type="match status" value="1"/>
</dbReference>
<dbReference type="AlphaFoldDB" id="A0A5R9JCK5"/>
<proteinExistence type="predicted"/>
<dbReference type="PANTHER" id="PTHR36456">
    <property type="entry name" value="UPF0232 PROTEIN SCO3875"/>
    <property type="match status" value="1"/>
</dbReference>
<dbReference type="Proteomes" id="UP000305654">
    <property type="component" value="Unassembled WGS sequence"/>
</dbReference>
<evidence type="ECO:0000313" key="2">
    <source>
        <dbReference type="Proteomes" id="UP000305654"/>
    </source>
</evidence>
<reference evidence="1 2" key="1">
    <citation type="submission" date="2019-05" db="EMBL/GenBank/DDBJ databases">
        <authorList>
            <person name="Pankratov T."/>
            <person name="Grouzdev D."/>
        </authorList>
    </citation>
    <scope>NUCLEOTIDE SEQUENCE [LARGE SCALE GENOMIC DNA]</scope>
    <source>
        <strain evidence="1 2">KEBCLARHB70R</strain>
    </source>
</reference>
<protein>
    <submittedName>
        <fullName evidence="1">DUF721 domain-containing protein</fullName>
    </submittedName>
</protein>
<dbReference type="InterPro" id="IPR007922">
    <property type="entry name" value="DciA-like"/>
</dbReference>
<dbReference type="InterPro" id="IPR010593">
    <property type="entry name" value="DUF1159"/>
</dbReference>